<evidence type="ECO:0000256" key="1">
    <source>
        <dbReference type="SAM" id="MobiDB-lite"/>
    </source>
</evidence>
<sequence>MRLGLAAGLGVYHRVVTTPVERSSDVPTVHVRVQEALRLLAKHAYNTASGPAESSPVSEPEVPRAGRH</sequence>
<dbReference type="Proteomes" id="UP001499978">
    <property type="component" value="Unassembled WGS sequence"/>
</dbReference>
<organism evidence="2 3">
    <name type="scientific">Pilimelia columellifera subsp. columellifera</name>
    <dbReference type="NCBI Taxonomy" id="706583"/>
    <lineage>
        <taxon>Bacteria</taxon>
        <taxon>Bacillati</taxon>
        <taxon>Actinomycetota</taxon>
        <taxon>Actinomycetes</taxon>
        <taxon>Micromonosporales</taxon>
        <taxon>Micromonosporaceae</taxon>
        <taxon>Pilimelia</taxon>
    </lineage>
</organism>
<dbReference type="EMBL" id="BAAARY010000038">
    <property type="protein sequence ID" value="GAA2532711.1"/>
    <property type="molecule type" value="Genomic_DNA"/>
</dbReference>
<reference evidence="3" key="1">
    <citation type="journal article" date="2019" name="Int. J. Syst. Evol. Microbiol.">
        <title>The Global Catalogue of Microorganisms (GCM) 10K type strain sequencing project: providing services to taxonomists for standard genome sequencing and annotation.</title>
        <authorList>
            <consortium name="The Broad Institute Genomics Platform"/>
            <consortium name="The Broad Institute Genome Sequencing Center for Infectious Disease"/>
            <person name="Wu L."/>
            <person name="Ma J."/>
        </authorList>
    </citation>
    <scope>NUCLEOTIDE SEQUENCE [LARGE SCALE GENOMIC DNA]</scope>
    <source>
        <strain evidence="3">JCM 3367</strain>
    </source>
</reference>
<evidence type="ECO:0000313" key="2">
    <source>
        <dbReference type="EMBL" id="GAA2532711.1"/>
    </source>
</evidence>
<feature type="region of interest" description="Disordered" evidence="1">
    <location>
        <begin position="46"/>
        <end position="68"/>
    </location>
</feature>
<protein>
    <submittedName>
        <fullName evidence="2">Uncharacterized protein</fullName>
    </submittedName>
</protein>
<name>A0ABP6B1Q6_9ACTN</name>
<proteinExistence type="predicted"/>
<comment type="caution">
    <text evidence="2">The sequence shown here is derived from an EMBL/GenBank/DDBJ whole genome shotgun (WGS) entry which is preliminary data.</text>
</comment>
<gene>
    <name evidence="2" type="ORF">GCM10010201_35290</name>
</gene>
<accession>A0ABP6B1Q6</accession>
<keyword evidence="3" id="KW-1185">Reference proteome</keyword>
<evidence type="ECO:0000313" key="3">
    <source>
        <dbReference type="Proteomes" id="UP001499978"/>
    </source>
</evidence>